<keyword evidence="1" id="KW-0812">Transmembrane</keyword>
<dbReference type="AlphaFoldDB" id="A0A3B7MST8"/>
<proteinExistence type="predicted"/>
<dbReference type="Proteomes" id="UP000263900">
    <property type="component" value="Chromosome"/>
</dbReference>
<keyword evidence="1" id="KW-0472">Membrane</keyword>
<feature type="transmembrane region" description="Helical" evidence="1">
    <location>
        <begin position="23"/>
        <end position="42"/>
    </location>
</feature>
<evidence type="ECO:0000256" key="1">
    <source>
        <dbReference type="SAM" id="Phobius"/>
    </source>
</evidence>
<evidence type="ECO:0000313" key="2">
    <source>
        <dbReference type="EMBL" id="AXY76036.1"/>
    </source>
</evidence>
<sequence>MTVESEEKRIEDKRQKAYSNRRAVMDFGMGIIYTAMGLFFVFSDQLGVTLEFPTKPFSYIFAGICLLYGGFRIYRGYKKNYFK</sequence>
<keyword evidence="3" id="KW-1185">Reference proteome</keyword>
<accession>A0A3B7MST8</accession>
<dbReference type="KEGG" id="pseg:D3H65_19510"/>
<dbReference type="OrthoDB" id="676313at2"/>
<feature type="transmembrane region" description="Helical" evidence="1">
    <location>
        <begin position="57"/>
        <end position="74"/>
    </location>
</feature>
<gene>
    <name evidence="2" type="ORF">D3H65_19510</name>
</gene>
<name>A0A3B7MST8_9BACT</name>
<reference evidence="2 3" key="1">
    <citation type="submission" date="2018-09" db="EMBL/GenBank/DDBJ databases">
        <title>Genome sequencing of strain 6GH32-13.</title>
        <authorList>
            <person name="Weon H.-Y."/>
            <person name="Heo J."/>
            <person name="Kwon S.-W."/>
        </authorList>
    </citation>
    <scope>NUCLEOTIDE SEQUENCE [LARGE SCALE GENOMIC DNA]</scope>
    <source>
        <strain evidence="2 3">5GH32-13</strain>
    </source>
</reference>
<organism evidence="2 3">
    <name type="scientific">Paraflavitalea soli</name>
    <dbReference type="NCBI Taxonomy" id="2315862"/>
    <lineage>
        <taxon>Bacteria</taxon>
        <taxon>Pseudomonadati</taxon>
        <taxon>Bacteroidota</taxon>
        <taxon>Chitinophagia</taxon>
        <taxon>Chitinophagales</taxon>
        <taxon>Chitinophagaceae</taxon>
        <taxon>Paraflavitalea</taxon>
    </lineage>
</organism>
<dbReference type="RefSeq" id="WP_119051915.1">
    <property type="nucleotide sequence ID" value="NZ_CP032157.1"/>
</dbReference>
<protein>
    <submittedName>
        <fullName evidence="2">Uncharacterized protein</fullName>
    </submittedName>
</protein>
<evidence type="ECO:0000313" key="3">
    <source>
        <dbReference type="Proteomes" id="UP000263900"/>
    </source>
</evidence>
<keyword evidence="1" id="KW-1133">Transmembrane helix</keyword>
<dbReference type="EMBL" id="CP032157">
    <property type="protein sequence ID" value="AXY76036.1"/>
    <property type="molecule type" value="Genomic_DNA"/>
</dbReference>